<evidence type="ECO:0000313" key="3">
    <source>
        <dbReference type="Proteomes" id="UP000697802"/>
    </source>
</evidence>
<feature type="coiled-coil region" evidence="1">
    <location>
        <begin position="69"/>
        <end position="151"/>
    </location>
</feature>
<dbReference type="InterPro" id="IPR053716">
    <property type="entry name" value="Flag_assembly_chemotaxis_eff"/>
</dbReference>
<evidence type="ECO:0000256" key="1">
    <source>
        <dbReference type="SAM" id="Coils"/>
    </source>
</evidence>
<evidence type="ECO:0000313" key="2">
    <source>
        <dbReference type="EMBL" id="NHB87044.1"/>
    </source>
</evidence>
<keyword evidence="3" id="KW-1185">Reference proteome</keyword>
<sequence length="154" mass="19009">MINRLQRIKALRVERAERHFSLQQMKLQTTRQHHQQALQASQDYCQWRIEEEQRLFKLCQGQPIDRKGLERWQQQVALLRENEAQLEKEVAEMAEKVELELRQLQECQRVLHHARQQQEKFNELGRQEQEAIRVQNEYQEEREQEEFHRQQERV</sequence>
<comment type="caution">
    <text evidence="2">The sequence shown here is derived from an EMBL/GenBank/DDBJ whole genome shotgun (WGS) entry which is preliminary data.</text>
</comment>
<dbReference type="Proteomes" id="UP000697802">
    <property type="component" value="Unassembled WGS sequence"/>
</dbReference>
<dbReference type="InterPro" id="IPR009929">
    <property type="entry name" value="T3SS_YscO"/>
</dbReference>
<dbReference type="Gene3D" id="1.10.287.1700">
    <property type="match status" value="1"/>
</dbReference>
<keyword evidence="1" id="KW-0175">Coiled coil</keyword>
<proteinExistence type="predicted"/>
<gene>
    <name evidence="2" type="ORF">C5471_04670</name>
</gene>
<reference evidence="2 3" key="1">
    <citation type="submission" date="2018-02" db="EMBL/GenBank/DDBJ databases">
        <authorList>
            <person name="Machado R.A."/>
        </authorList>
    </citation>
    <scope>NUCLEOTIDE SEQUENCE [LARGE SCALE GENOMIC DNA]</scope>
    <source>
        <strain evidence="2 3">T327</strain>
    </source>
</reference>
<dbReference type="Pfam" id="PF07321">
    <property type="entry name" value="YscO"/>
    <property type="match status" value="1"/>
</dbReference>
<dbReference type="EMBL" id="PUJU01000007">
    <property type="protein sequence ID" value="NHB87044.1"/>
    <property type="molecule type" value="Genomic_DNA"/>
</dbReference>
<organism evidence="2 3">
    <name type="scientific">Photorhabdus tasmaniensis</name>
    <dbReference type="NCBI Taxonomy" id="1004159"/>
    <lineage>
        <taxon>Bacteria</taxon>
        <taxon>Pseudomonadati</taxon>
        <taxon>Pseudomonadota</taxon>
        <taxon>Gammaproteobacteria</taxon>
        <taxon>Enterobacterales</taxon>
        <taxon>Morganellaceae</taxon>
        <taxon>Photorhabdus</taxon>
    </lineage>
</organism>
<name>A0ABX0GE64_9GAMM</name>
<accession>A0ABX0GE64</accession>
<dbReference type="RefSeq" id="WP_133815314.1">
    <property type="nucleotide sequence ID" value="NZ_CAWPIF010000007.1"/>
</dbReference>
<protein>
    <submittedName>
        <fullName evidence="2">Type III secretion protein</fullName>
    </submittedName>
</protein>